<organism evidence="3 4">
    <name type="scientific">Ceraceosorus bombacis</name>
    <dbReference type="NCBI Taxonomy" id="401625"/>
    <lineage>
        <taxon>Eukaryota</taxon>
        <taxon>Fungi</taxon>
        <taxon>Dikarya</taxon>
        <taxon>Basidiomycota</taxon>
        <taxon>Ustilaginomycotina</taxon>
        <taxon>Exobasidiomycetes</taxon>
        <taxon>Ceraceosorales</taxon>
        <taxon>Ceraceosoraceae</taxon>
        <taxon>Ceraceosorus</taxon>
    </lineage>
</organism>
<evidence type="ECO:0000256" key="1">
    <source>
        <dbReference type="SAM" id="MobiDB-lite"/>
    </source>
</evidence>
<dbReference type="Pfam" id="PF01261">
    <property type="entry name" value="AP_endonuc_2"/>
    <property type="match status" value="1"/>
</dbReference>
<dbReference type="STRING" id="401625.A0A0P1B925"/>
<evidence type="ECO:0000313" key="4">
    <source>
        <dbReference type="Proteomes" id="UP000054845"/>
    </source>
</evidence>
<sequence>MDATLPRPAFGMFTHSAGAHVAGHSLTTKLRAIAASGLDAVEIFQDDLDAFAKSPEFQIYNTRDALTPPDSPTSRRASDSSSQSSSSAPLTKAGLRGEAKGRSSTSETAIFNAHGPCTSAELAQEVAAAAYIGDLCASLGLQVLNLQPLRDVEGWSSAEDQAAADARVRSRFPIMRALGTDLLLCCSNNQPSPRTTGDAHRIAQDLARMADEAKTFSETIGQDSRPLRIAYEGLSWGAHHDTWQGAWQCVELANRDNVGLVLDSFNTLGREFADPCCANGVSADPTWRESLARIPTVPAEKIFLVQIGDARRVPAPLEPSPNGKEPRPSRMIWSRSHRLFPGEIAKGAFMPTVEFMHAVVVQAGYRGPWSVEVFNDSLSDEASNVPSLHANRAKAGLEWLFAQVLATCSQA</sequence>
<feature type="domain" description="Xylose isomerase-like TIM barrel" evidence="2">
    <location>
        <begin position="128"/>
        <end position="400"/>
    </location>
</feature>
<dbReference type="Proteomes" id="UP000054845">
    <property type="component" value="Unassembled WGS sequence"/>
</dbReference>
<protein>
    <recommendedName>
        <fullName evidence="2">Xylose isomerase-like TIM barrel domain-containing protein</fullName>
    </recommendedName>
</protein>
<name>A0A0P1B925_9BASI</name>
<keyword evidence="4" id="KW-1185">Reference proteome</keyword>
<feature type="region of interest" description="Disordered" evidence="1">
    <location>
        <begin position="61"/>
        <end position="103"/>
    </location>
</feature>
<proteinExistence type="predicted"/>
<reference evidence="4" key="1">
    <citation type="submission" date="2014-09" db="EMBL/GenBank/DDBJ databases">
        <authorList>
            <person name="Sharma Rahul"/>
            <person name="Thines Marco"/>
        </authorList>
    </citation>
    <scope>NUCLEOTIDE SEQUENCE [LARGE SCALE GENOMIC DNA]</scope>
</reference>
<dbReference type="OrthoDB" id="5360893at2759"/>
<dbReference type="SUPFAM" id="SSF51658">
    <property type="entry name" value="Xylose isomerase-like"/>
    <property type="match status" value="1"/>
</dbReference>
<accession>A0A0P1B925</accession>
<evidence type="ECO:0000313" key="3">
    <source>
        <dbReference type="EMBL" id="CEH11789.1"/>
    </source>
</evidence>
<dbReference type="EMBL" id="CCYA01000065">
    <property type="protein sequence ID" value="CEH11789.1"/>
    <property type="molecule type" value="Genomic_DNA"/>
</dbReference>
<dbReference type="InterPro" id="IPR036237">
    <property type="entry name" value="Xyl_isomerase-like_sf"/>
</dbReference>
<dbReference type="InterPro" id="IPR013022">
    <property type="entry name" value="Xyl_isomerase-like_TIM-brl"/>
</dbReference>
<dbReference type="PANTHER" id="PTHR12110:SF21">
    <property type="entry name" value="XYLOSE ISOMERASE-LIKE TIM BARREL DOMAIN-CONTAINING PROTEIN"/>
    <property type="match status" value="1"/>
</dbReference>
<dbReference type="Gene3D" id="3.20.20.150">
    <property type="entry name" value="Divalent-metal-dependent TIM barrel enzymes"/>
    <property type="match status" value="1"/>
</dbReference>
<dbReference type="InterPro" id="IPR050312">
    <property type="entry name" value="IolE/XylAMocC-like"/>
</dbReference>
<dbReference type="AlphaFoldDB" id="A0A0P1B925"/>
<feature type="compositionally biased region" description="Low complexity" evidence="1">
    <location>
        <begin position="72"/>
        <end position="89"/>
    </location>
</feature>
<evidence type="ECO:0000259" key="2">
    <source>
        <dbReference type="Pfam" id="PF01261"/>
    </source>
</evidence>
<dbReference type="PANTHER" id="PTHR12110">
    <property type="entry name" value="HYDROXYPYRUVATE ISOMERASE"/>
    <property type="match status" value="1"/>
</dbReference>